<proteinExistence type="predicted"/>
<gene>
    <name evidence="2" type="ORF">NDU88_000828</name>
</gene>
<keyword evidence="3" id="KW-1185">Reference proteome</keyword>
<accession>A0AAV7UR47</accession>
<comment type="caution">
    <text evidence="2">The sequence shown here is derived from an EMBL/GenBank/DDBJ whole genome shotgun (WGS) entry which is preliminary data.</text>
</comment>
<name>A0AAV7UR47_PLEWA</name>
<feature type="region of interest" description="Disordered" evidence="1">
    <location>
        <begin position="19"/>
        <end position="38"/>
    </location>
</feature>
<evidence type="ECO:0000256" key="1">
    <source>
        <dbReference type="SAM" id="MobiDB-lite"/>
    </source>
</evidence>
<sequence>MEPAEWHDDVIRDDGVQCEKEAAGTKRGNDLRGTERGSENKDYWEEIERNAITKMDFNKGKRGDPREKTLVPDCRDEERRAEKPATLLEERDSHRHGIA</sequence>
<dbReference type="Proteomes" id="UP001066276">
    <property type="component" value="Chromosome 2_2"/>
</dbReference>
<evidence type="ECO:0000313" key="2">
    <source>
        <dbReference type="EMBL" id="KAJ1191512.1"/>
    </source>
</evidence>
<organism evidence="2 3">
    <name type="scientific">Pleurodeles waltl</name>
    <name type="common">Iberian ribbed newt</name>
    <dbReference type="NCBI Taxonomy" id="8319"/>
    <lineage>
        <taxon>Eukaryota</taxon>
        <taxon>Metazoa</taxon>
        <taxon>Chordata</taxon>
        <taxon>Craniata</taxon>
        <taxon>Vertebrata</taxon>
        <taxon>Euteleostomi</taxon>
        <taxon>Amphibia</taxon>
        <taxon>Batrachia</taxon>
        <taxon>Caudata</taxon>
        <taxon>Salamandroidea</taxon>
        <taxon>Salamandridae</taxon>
        <taxon>Pleurodelinae</taxon>
        <taxon>Pleurodeles</taxon>
    </lineage>
</organism>
<evidence type="ECO:0000313" key="3">
    <source>
        <dbReference type="Proteomes" id="UP001066276"/>
    </source>
</evidence>
<feature type="region of interest" description="Disordered" evidence="1">
    <location>
        <begin position="55"/>
        <end position="99"/>
    </location>
</feature>
<dbReference type="AlphaFoldDB" id="A0AAV7UR47"/>
<reference evidence="2" key="1">
    <citation type="journal article" date="2022" name="bioRxiv">
        <title>Sequencing and chromosome-scale assembly of the giantPleurodeles waltlgenome.</title>
        <authorList>
            <person name="Brown T."/>
            <person name="Elewa A."/>
            <person name="Iarovenko S."/>
            <person name="Subramanian E."/>
            <person name="Araus A.J."/>
            <person name="Petzold A."/>
            <person name="Susuki M."/>
            <person name="Suzuki K.-i.T."/>
            <person name="Hayashi T."/>
            <person name="Toyoda A."/>
            <person name="Oliveira C."/>
            <person name="Osipova E."/>
            <person name="Leigh N.D."/>
            <person name="Simon A."/>
            <person name="Yun M.H."/>
        </authorList>
    </citation>
    <scope>NUCLEOTIDE SEQUENCE</scope>
    <source>
        <strain evidence="2">20211129_DDA</strain>
        <tissue evidence="2">Liver</tissue>
    </source>
</reference>
<protein>
    <submittedName>
        <fullName evidence="2">Uncharacterized protein</fullName>
    </submittedName>
</protein>
<dbReference type="EMBL" id="JANPWB010000004">
    <property type="protein sequence ID" value="KAJ1191512.1"/>
    <property type="molecule type" value="Genomic_DNA"/>
</dbReference>